<proteinExistence type="predicted"/>
<dbReference type="EMBL" id="BAABGY010000011">
    <property type="protein sequence ID" value="GAA4339800.1"/>
    <property type="molecule type" value="Genomic_DNA"/>
</dbReference>
<sequence>MDLTEITSLPLPAQLQELEHAYAECIIDADPAFLTRLWNEIKKLRKQLALPVYEYVTPVGQRV</sequence>
<accession>A0ABP8HIG5</accession>
<protein>
    <submittedName>
        <fullName evidence="1">Uncharacterized protein</fullName>
    </submittedName>
</protein>
<evidence type="ECO:0000313" key="2">
    <source>
        <dbReference type="Proteomes" id="UP001501725"/>
    </source>
</evidence>
<evidence type="ECO:0000313" key="1">
    <source>
        <dbReference type="EMBL" id="GAA4339800.1"/>
    </source>
</evidence>
<gene>
    <name evidence="1" type="ORF">GCM10023184_37160</name>
</gene>
<comment type="caution">
    <text evidence="1">The sequence shown here is derived from an EMBL/GenBank/DDBJ whole genome shotgun (WGS) entry which is preliminary data.</text>
</comment>
<name>A0ABP8HIG5_9BACT</name>
<dbReference type="Proteomes" id="UP001501725">
    <property type="component" value="Unassembled WGS sequence"/>
</dbReference>
<organism evidence="1 2">
    <name type="scientific">Flaviaesturariibacter amylovorans</name>
    <dbReference type="NCBI Taxonomy" id="1084520"/>
    <lineage>
        <taxon>Bacteria</taxon>
        <taxon>Pseudomonadati</taxon>
        <taxon>Bacteroidota</taxon>
        <taxon>Chitinophagia</taxon>
        <taxon>Chitinophagales</taxon>
        <taxon>Chitinophagaceae</taxon>
        <taxon>Flaviaestuariibacter</taxon>
    </lineage>
</organism>
<reference evidence="2" key="1">
    <citation type="journal article" date="2019" name="Int. J. Syst. Evol. Microbiol.">
        <title>The Global Catalogue of Microorganisms (GCM) 10K type strain sequencing project: providing services to taxonomists for standard genome sequencing and annotation.</title>
        <authorList>
            <consortium name="The Broad Institute Genomics Platform"/>
            <consortium name="The Broad Institute Genome Sequencing Center for Infectious Disease"/>
            <person name="Wu L."/>
            <person name="Ma J."/>
        </authorList>
    </citation>
    <scope>NUCLEOTIDE SEQUENCE [LARGE SCALE GENOMIC DNA]</scope>
    <source>
        <strain evidence="2">JCM 17919</strain>
    </source>
</reference>
<keyword evidence="2" id="KW-1185">Reference proteome</keyword>